<dbReference type="HOGENOM" id="CLU_035168_3_0_7"/>
<dbReference type="EC" id="2.3.1.181" evidence="5 6"/>
<dbReference type="EMBL" id="CP003537">
    <property type="protein sequence ID" value="AGH94915.1"/>
    <property type="molecule type" value="Genomic_DNA"/>
</dbReference>
<accession>M4V8Y9</accession>
<dbReference type="PROSITE" id="PS01313">
    <property type="entry name" value="LIPB"/>
    <property type="match status" value="1"/>
</dbReference>
<reference evidence="11 12" key="1">
    <citation type="journal article" date="2013" name="ISME J.">
        <title>By their genes ye shall know them: genomic signatures of predatory bacteria.</title>
        <authorList>
            <person name="Pasternak Z."/>
            <person name="Pietrokovski S."/>
            <person name="Rotem O."/>
            <person name="Gophna U."/>
            <person name="Lurie-Weinberger M.N."/>
            <person name="Jurkevitch E."/>
        </authorList>
    </citation>
    <scope>NUCLEOTIDE SEQUENCE [LARGE SCALE GENOMIC DNA]</scope>
    <source>
        <strain evidence="11 12">JSS</strain>
    </source>
</reference>
<dbReference type="Pfam" id="PF21948">
    <property type="entry name" value="LplA-B_cat"/>
    <property type="match status" value="1"/>
</dbReference>
<comment type="function">
    <text evidence="4 5 6">Catalyzes the transfer of endogenously produced octanoic acid from octanoyl-acyl-carrier-protein onto the lipoyl domains of lipoate-dependent enzymes. Lipoyl-ACP can also act as a substrate although octanoyl-ACP is likely to be the physiological substrate.</text>
</comment>
<evidence type="ECO:0000259" key="10">
    <source>
        <dbReference type="PROSITE" id="PS51733"/>
    </source>
</evidence>
<dbReference type="PANTHER" id="PTHR10993">
    <property type="entry name" value="OCTANOYLTRANSFERASE"/>
    <property type="match status" value="1"/>
</dbReference>
<keyword evidence="12" id="KW-1185">Reference proteome</keyword>
<dbReference type="SUPFAM" id="SSF55681">
    <property type="entry name" value="Class II aaRS and biotin synthetases"/>
    <property type="match status" value="1"/>
</dbReference>
<gene>
    <name evidence="5" type="primary">lipB</name>
    <name evidence="11" type="ORF">A11Q_695</name>
</gene>
<evidence type="ECO:0000256" key="2">
    <source>
        <dbReference type="ARBA" id="ARBA00022679"/>
    </source>
</evidence>
<evidence type="ECO:0000313" key="11">
    <source>
        <dbReference type="EMBL" id="AGH94915.1"/>
    </source>
</evidence>
<evidence type="ECO:0000256" key="4">
    <source>
        <dbReference type="ARBA" id="ARBA00024732"/>
    </source>
</evidence>
<dbReference type="CDD" id="cd16444">
    <property type="entry name" value="LipB"/>
    <property type="match status" value="1"/>
</dbReference>
<dbReference type="PROSITE" id="PS51733">
    <property type="entry name" value="BPL_LPL_CATALYTIC"/>
    <property type="match status" value="1"/>
</dbReference>
<dbReference type="KEGG" id="bex:A11Q_695"/>
<dbReference type="GO" id="GO:0009249">
    <property type="term" value="P:protein lipoylation"/>
    <property type="evidence" value="ECO:0007669"/>
    <property type="project" value="InterPro"/>
</dbReference>
<dbReference type="NCBIfam" id="TIGR00214">
    <property type="entry name" value="lipB"/>
    <property type="match status" value="1"/>
</dbReference>
<evidence type="ECO:0000256" key="5">
    <source>
        <dbReference type="HAMAP-Rule" id="MF_00013"/>
    </source>
</evidence>
<dbReference type="UniPathway" id="UPA00538">
    <property type="reaction ID" value="UER00592"/>
</dbReference>
<keyword evidence="5" id="KW-0963">Cytoplasm</keyword>
<comment type="subcellular location">
    <subcellularLocation>
        <location evidence="5">Cytoplasm</location>
    </subcellularLocation>
</comment>
<keyword evidence="2 5" id="KW-0808">Transferase</keyword>
<feature type="binding site" evidence="5 8">
    <location>
        <begin position="166"/>
        <end position="168"/>
    </location>
    <ligand>
        <name>substrate</name>
    </ligand>
</feature>
<dbReference type="GO" id="GO:0005737">
    <property type="term" value="C:cytoplasm"/>
    <property type="evidence" value="ECO:0007669"/>
    <property type="project" value="UniProtKB-SubCell"/>
</dbReference>
<comment type="similarity">
    <text evidence="5 6">Belongs to the LipB family.</text>
</comment>
<evidence type="ECO:0000256" key="6">
    <source>
        <dbReference type="PIRNR" id="PIRNR016262"/>
    </source>
</evidence>
<dbReference type="InterPro" id="IPR020605">
    <property type="entry name" value="Octanoyltransferase_CS"/>
</dbReference>
<feature type="binding site" evidence="5 8">
    <location>
        <begin position="153"/>
        <end position="155"/>
    </location>
    <ligand>
        <name>substrate</name>
    </ligand>
</feature>
<proteinExistence type="inferred from homology"/>
<protein>
    <recommendedName>
        <fullName evidence="5 6">Octanoyltransferase</fullName>
        <ecNumber evidence="5 6">2.3.1.181</ecNumber>
    </recommendedName>
    <alternativeName>
        <fullName evidence="5">Lipoate-protein ligase B</fullName>
    </alternativeName>
    <alternativeName>
        <fullName evidence="5">Lipoyl/octanoyl transferase</fullName>
    </alternativeName>
    <alternativeName>
        <fullName evidence="5">Octanoyl-[acyl-carrier-protein]-protein N-octanoyltransferase</fullName>
    </alternativeName>
</protein>
<evidence type="ECO:0000256" key="1">
    <source>
        <dbReference type="ARBA" id="ARBA00004821"/>
    </source>
</evidence>
<evidence type="ECO:0000256" key="7">
    <source>
        <dbReference type="PIRSR" id="PIRSR016262-1"/>
    </source>
</evidence>
<dbReference type="GO" id="GO:0033819">
    <property type="term" value="F:lipoyl(octanoyl) transferase activity"/>
    <property type="evidence" value="ECO:0007669"/>
    <property type="project" value="UniProtKB-EC"/>
</dbReference>
<feature type="domain" description="BPL/LPL catalytic" evidence="10">
    <location>
        <begin position="32"/>
        <end position="219"/>
    </location>
</feature>
<evidence type="ECO:0000313" key="12">
    <source>
        <dbReference type="Proteomes" id="UP000012040"/>
    </source>
</evidence>
<dbReference type="RefSeq" id="WP_015469405.1">
    <property type="nucleotide sequence ID" value="NC_020813.1"/>
</dbReference>
<dbReference type="InterPro" id="IPR045864">
    <property type="entry name" value="aa-tRNA-synth_II/BPL/LPL"/>
</dbReference>
<comment type="catalytic activity">
    <reaction evidence="5 6">
        <text>octanoyl-[ACP] + L-lysyl-[protein] = N(6)-octanoyl-L-lysyl-[protein] + holo-[ACP] + H(+)</text>
        <dbReference type="Rhea" id="RHEA:17665"/>
        <dbReference type="Rhea" id="RHEA-COMP:9636"/>
        <dbReference type="Rhea" id="RHEA-COMP:9685"/>
        <dbReference type="Rhea" id="RHEA-COMP:9752"/>
        <dbReference type="Rhea" id="RHEA-COMP:9928"/>
        <dbReference type="ChEBI" id="CHEBI:15378"/>
        <dbReference type="ChEBI" id="CHEBI:29969"/>
        <dbReference type="ChEBI" id="CHEBI:64479"/>
        <dbReference type="ChEBI" id="CHEBI:78463"/>
        <dbReference type="ChEBI" id="CHEBI:78809"/>
        <dbReference type="EC" id="2.3.1.181"/>
    </reaction>
</comment>
<feature type="active site" description="Acyl-thioester intermediate" evidence="5 7">
    <location>
        <position position="184"/>
    </location>
</feature>
<dbReference type="InterPro" id="IPR000544">
    <property type="entry name" value="Octanoyltransferase"/>
</dbReference>
<dbReference type="PANTHER" id="PTHR10993:SF7">
    <property type="entry name" value="LIPOYLTRANSFERASE 2, MITOCHONDRIAL-RELATED"/>
    <property type="match status" value="1"/>
</dbReference>
<dbReference type="PATRIC" id="fig|1184267.3.peg.704"/>
<dbReference type="STRING" id="1184267.A11Q_695"/>
<name>M4V8Y9_9BACT</name>
<keyword evidence="3 5" id="KW-0012">Acyltransferase</keyword>
<comment type="pathway">
    <text evidence="1 5 6">Protein modification; protein lipoylation via endogenous pathway; protein N(6)-(lipoyl)lysine from octanoyl-[acyl-carrier-protein]: step 1/2.</text>
</comment>
<organism evidence="11 12">
    <name type="scientific">Pseudobdellovibrio exovorus JSS</name>
    <dbReference type="NCBI Taxonomy" id="1184267"/>
    <lineage>
        <taxon>Bacteria</taxon>
        <taxon>Pseudomonadati</taxon>
        <taxon>Bdellovibrionota</taxon>
        <taxon>Bdellovibrionia</taxon>
        <taxon>Bdellovibrionales</taxon>
        <taxon>Pseudobdellovibrionaceae</taxon>
        <taxon>Pseudobdellovibrio</taxon>
    </lineage>
</organism>
<dbReference type="eggNOG" id="COG0321">
    <property type="taxonomic scope" value="Bacteria"/>
</dbReference>
<evidence type="ECO:0000256" key="8">
    <source>
        <dbReference type="PIRSR" id="PIRSR016262-2"/>
    </source>
</evidence>
<dbReference type="AlphaFoldDB" id="M4V8Y9"/>
<dbReference type="HAMAP" id="MF_00013">
    <property type="entry name" value="LipB"/>
    <property type="match status" value="1"/>
</dbReference>
<sequence length="219" mass="24549">MHKPEFQDWGLIDYQSALDKQLELVDILSQNDDHSGFLVFCSHPHVVTTGRQTQPEDIFSWKGPIVEVSRGGRATYHGPSQLVVYPILNLKKPRHDRGAQEIRGYLRALEKAIVVTLAEYGVNAIGKTPQKLAGQQSETDETGVWIGRQKIASLGIAVKKWICFHGAAINLEYDPEAFQGMNPCGFTSNTMICLETLLDKKIDRSEFANKLKKNIEDLV</sequence>
<dbReference type="Gene3D" id="3.30.930.10">
    <property type="entry name" value="Bira Bifunctional Protein, Domain 2"/>
    <property type="match status" value="1"/>
</dbReference>
<evidence type="ECO:0000256" key="9">
    <source>
        <dbReference type="PIRSR" id="PIRSR016262-3"/>
    </source>
</evidence>
<dbReference type="InterPro" id="IPR004143">
    <property type="entry name" value="BPL_LPL_catalytic"/>
</dbReference>
<feature type="binding site" evidence="5 8">
    <location>
        <begin position="70"/>
        <end position="77"/>
    </location>
    <ligand>
        <name>substrate</name>
    </ligand>
</feature>
<evidence type="ECO:0000256" key="3">
    <source>
        <dbReference type="ARBA" id="ARBA00023315"/>
    </source>
</evidence>
<comment type="miscellaneous">
    <text evidence="5">In the reaction, the free carboxyl group of octanoic acid is attached via an amide linkage to the epsilon-amino group of a specific lysine residue of lipoyl domains of lipoate-dependent enzymes.</text>
</comment>
<feature type="site" description="Lowers pKa of active site Cys" evidence="5 9">
    <location>
        <position position="150"/>
    </location>
</feature>
<dbReference type="OrthoDB" id="9787061at2"/>
<dbReference type="PIRSF" id="PIRSF016262">
    <property type="entry name" value="LPLase"/>
    <property type="match status" value="1"/>
</dbReference>
<dbReference type="Proteomes" id="UP000012040">
    <property type="component" value="Chromosome"/>
</dbReference>